<comment type="caution">
    <text evidence="2">The sequence shown here is derived from an EMBL/GenBank/DDBJ whole genome shotgun (WGS) entry which is preliminary data.</text>
</comment>
<keyword evidence="1" id="KW-0812">Transmembrane</keyword>
<dbReference type="Proteomes" id="UP000017090">
    <property type="component" value="Unassembled WGS sequence"/>
</dbReference>
<dbReference type="STRING" id="1111454.HMPREF1250_1956"/>
<keyword evidence="1" id="KW-0472">Membrane</keyword>
<evidence type="ECO:0000313" key="2">
    <source>
        <dbReference type="EMBL" id="ERT61889.1"/>
    </source>
</evidence>
<feature type="transmembrane region" description="Helical" evidence="1">
    <location>
        <begin position="12"/>
        <end position="31"/>
    </location>
</feature>
<protein>
    <submittedName>
        <fullName evidence="2">Uncharacterized protein</fullName>
    </submittedName>
</protein>
<reference evidence="2 3" key="1">
    <citation type="submission" date="2013-09" db="EMBL/GenBank/DDBJ databases">
        <authorList>
            <person name="Durkin A.S."/>
            <person name="Haft D.R."/>
            <person name="McCorrison J."/>
            <person name="Torralba M."/>
            <person name="Gillis M."/>
            <person name="Haft D.H."/>
            <person name="Methe B."/>
            <person name="Sutton G."/>
            <person name="Nelson K.E."/>
        </authorList>
    </citation>
    <scope>NUCLEOTIDE SEQUENCE [LARGE SCALE GENOMIC DNA]</scope>
    <source>
        <strain evidence="2 3">BV3C16-1</strain>
    </source>
</reference>
<gene>
    <name evidence="2" type="ORF">HMPREF1250_1956</name>
</gene>
<keyword evidence="1" id="KW-1133">Transmembrane helix</keyword>
<evidence type="ECO:0000313" key="3">
    <source>
        <dbReference type="Proteomes" id="UP000017090"/>
    </source>
</evidence>
<sequence>MKTDSAKRHLIVLIIVFLITTGLIVVCRQLYAKSAAWDEALQNAARYQAASEQAPGNTHNRFRPAEDPPDLETVIDTNGKACHLLLLSIQSLPDQNRSVEVEFTGAYGDAICFLNRMEGASPLIRCRVKKMERREGTIYTLMEVESR</sequence>
<dbReference type="AlphaFoldDB" id="U7USM0"/>
<evidence type="ECO:0000256" key="1">
    <source>
        <dbReference type="SAM" id="Phobius"/>
    </source>
</evidence>
<organism evidence="2 3">
    <name type="scientific">Megasphaera vaginalis</name>
    <name type="common">ex Srinivasan et al. 2021</name>
    <dbReference type="NCBI Taxonomy" id="1111454"/>
    <lineage>
        <taxon>Bacteria</taxon>
        <taxon>Bacillati</taxon>
        <taxon>Bacillota</taxon>
        <taxon>Negativicutes</taxon>
        <taxon>Veillonellales</taxon>
        <taxon>Veillonellaceae</taxon>
        <taxon>Megasphaera</taxon>
    </lineage>
</organism>
<dbReference type="RefSeq" id="WP_023052785.1">
    <property type="nucleotide sequence ID" value="NZ_AWXA01000007.1"/>
</dbReference>
<accession>U7USM0</accession>
<keyword evidence="3" id="KW-1185">Reference proteome</keyword>
<dbReference type="PATRIC" id="fig|1111454.3.peg.292"/>
<name>U7USM0_9FIRM</name>
<proteinExistence type="predicted"/>
<dbReference type="EMBL" id="AWXA01000007">
    <property type="protein sequence ID" value="ERT61889.1"/>
    <property type="molecule type" value="Genomic_DNA"/>
</dbReference>